<evidence type="ECO:0000313" key="4">
    <source>
        <dbReference type="Proteomes" id="UP000639396"/>
    </source>
</evidence>
<dbReference type="Proteomes" id="UP000639396">
    <property type="component" value="Unassembled WGS sequence"/>
</dbReference>
<evidence type="ECO:0000256" key="1">
    <source>
        <dbReference type="SAM" id="MobiDB-lite"/>
    </source>
</evidence>
<keyword evidence="2" id="KW-1133">Transmembrane helix</keyword>
<accession>A0A927CAL5</accession>
<name>A0A927CAL5_9BACL</name>
<evidence type="ECO:0000313" key="3">
    <source>
        <dbReference type="EMBL" id="MBD2863168.1"/>
    </source>
</evidence>
<organism evidence="3 4">
    <name type="scientific">Paenibacillus oceani</name>
    <dbReference type="NCBI Taxonomy" id="2772510"/>
    <lineage>
        <taxon>Bacteria</taxon>
        <taxon>Bacillati</taxon>
        <taxon>Bacillota</taxon>
        <taxon>Bacilli</taxon>
        <taxon>Bacillales</taxon>
        <taxon>Paenibacillaceae</taxon>
        <taxon>Paenibacillus</taxon>
    </lineage>
</organism>
<feature type="compositionally biased region" description="Polar residues" evidence="1">
    <location>
        <begin position="262"/>
        <end position="276"/>
    </location>
</feature>
<dbReference type="EMBL" id="JACXJA010000017">
    <property type="protein sequence ID" value="MBD2863168.1"/>
    <property type="molecule type" value="Genomic_DNA"/>
</dbReference>
<feature type="compositionally biased region" description="Basic and acidic residues" evidence="1">
    <location>
        <begin position="325"/>
        <end position="335"/>
    </location>
</feature>
<sequence>MELIFIASLIIVIVLFLITRLTGKNKSRSAGRRGGPVRKSAPPNRKEYRTGVLPAHLGLASDIPLTSIARELESAFQTLFVPQLKRRVLDKYPRMTEAEYDWKVLELKRYLLMSAVMRGVPMFSREVDDIWHEMLMFTREYETFCNSWYGRTVHHAPHGEAAPMPGERAWFDWVYSQLFVPTEYSGQIWRGFFRYPLDAQLLEEVERQSPDKLASSRFNRASMDVSPDAEKTIGLLIGRLKEQIGNAKMADGNEPDGKPVTRNAQHSSGANHSNTSDYTMLATSMVMFSVIDPVGYTEQMEDVLPEEEKKNQASCGSSSCSGTFGDDRSDSRDSGDSGSGSDGGSSGDSGSSGGSSSCSSSSCSSGCGGGGD</sequence>
<keyword evidence="2" id="KW-0812">Transmembrane</keyword>
<feature type="transmembrane region" description="Helical" evidence="2">
    <location>
        <begin position="6"/>
        <end position="23"/>
    </location>
</feature>
<feature type="compositionally biased region" description="Low complexity" evidence="1">
    <location>
        <begin position="354"/>
        <end position="365"/>
    </location>
</feature>
<feature type="region of interest" description="Disordered" evidence="1">
    <location>
        <begin position="26"/>
        <end position="47"/>
    </location>
</feature>
<dbReference type="RefSeq" id="WP_190928727.1">
    <property type="nucleotide sequence ID" value="NZ_JACXJA010000017.1"/>
</dbReference>
<comment type="caution">
    <text evidence="3">The sequence shown here is derived from an EMBL/GenBank/DDBJ whole genome shotgun (WGS) entry which is preliminary data.</text>
</comment>
<feature type="region of interest" description="Disordered" evidence="1">
    <location>
        <begin position="248"/>
        <end position="276"/>
    </location>
</feature>
<evidence type="ECO:0000256" key="2">
    <source>
        <dbReference type="SAM" id="Phobius"/>
    </source>
</evidence>
<dbReference type="AlphaFoldDB" id="A0A927CAL5"/>
<feature type="compositionally biased region" description="Gly residues" evidence="1">
    <location>
        <begin position="337"/>
        <end position="353"/>
    </location>
</feature>
<keyword evidence="2" id="KW-0472">Membrane</keyword>
<proteinExistence type="predicted"/>
<reference evidence="3" key="1">
    <citation type="submission" date="2020-09" db="EMBL/GenBank/DDBJ databases">
        <title>A novel bacterium of genus Paenibacillus, isolated from South China Sea.</title>
        <authorList>
            <person name="Huang H."/>
            <person name="Mo K."/>
            <person name="Hu Y."/>
        </authorList>
    </citation>
    <scope>NUCLEOTIDE SEQUENCE</scope>
    <source>
        <strain evidence="3">IB182363</strain>
    </source>
</reference>
<keyword evidence="4" id="KW-1185">Reference proteome</keyword>
<feature type="region of interest" description="Disordered" evidence="1">
    <location>
        <begin position="304"/>
        <end position="372"/>
    </location>
</feature>
<protein>
    <submittedName>
        <fullName evidence="3">Uncharacterized protein</fullName>
    </submittedName>
</protein>
<gene>
    <name evidence="3" type="ORF">IDH45_14340</name>
</gene>